<dbReference type="NCBIfam" id="TIGR00002">
    <property type="entry name" value="S16"/>
    <property type="match status" value="1"/>
</dbReference>
<dbReference type="GO" id="GO:0005737">
    <property type="term" value="C:cytoplasm"/>
    <property type="evidence" value="ECO:0007669"/>
    <property type="project" value="UniProtKB-ARBA"/>
</dbReference>
<evidence type="ECO:0000256" key="1">
    <source>
        <dbReference type="ARBA" id="ARBA00022980"/>
    </source>
</evidence>
<dbReference type="GO" id="GO:0006412">
    <property type="term" value="P:translation"/>
    <property type="evidence" value="ECO:0007669"/>
    <property type="project" value="UniProtKB-UniRule"/>
</dbReference>
<comment type="caution">
    <text evidence="4">The sequence shown here is derived from an EMBL/GenBank/DDBJ whole genome shotgun (WGS) entry which is preliminary data.</text>
</comment>
<evidence type="ECO:0000313" key="5">
    <source>
        <dbReference type="Proteomes" id="UP000253934"/>
    </source>
</evidence>
<sequence length="90" mass="10329">MSLKFRLQRHGRKGRAFYHIVVTDSRNARNGRFIEQVGYYDPTPANSIAEVKTDRMAHWYKVGCRPTNAVENILKNIKKVDLNALAKSPV</sequence>
<dbReference type="AlphaFoldDB" id="A0A369KYT3"/>
<dbReference type="PANTHER" id="PTHR12919:SF20">
    <property type="entry name" value="SMALL RIBOSOMAL SUBUNIT PROTEIN BS16M"/>
    <property type="match status" value="1"/>
</dbReference>
<gene>
    <name evidence="3" type="primary">rpsP</name>
    <name evidence="4" type="ORF">DCC88_02820</name>
</gene>
<accession>A0A369KYT3</accession>
<dbReference type="GO" id="GO:0015935">
    <property type="term" value="C:small ribosomal subunit"/>
    <property type="evidence" value="ECO:0007669"/>
    <property type="project" value="TreeGrafter"/>
</dbReference>
<keyword evidence="2 3" id="KW-0687">Ribonucleoprotein</keyword>
<comment type="similarity">
    <text evidence="3">Belongs to the bacterial ribosomal protein bS16 family.</text>
</comment>
<dbReference type="Pfam" id="PF00886">
    <property type="entry name" value="Ribosomal_S16"/>
    <property type="match status" value="1"/>
</dbReference>
<keyword evidence="5" id="KW-1185">Reference proteome</keyword>
<dbReference type="InterPro" id="IPR023803">
    <property type="entry name" value="Ribosomal_bS16_dom_sf"/>
</dbReference>
<dbReference type="RefSeq" id="WP_338635736.1">
    <property type="nucleotide sequence ID" value="NZ_CP146516.1"/>
</dbReference>
<dbReference type="EMBL" id="QOVW01000019">
    <property type="protein sequence ID" value="RDB36893.1"/>
    <property type="molecule type" value="Genomic_DNA"/>
</dbReference>
<proteinExistence type="inferred from homology"/>
<dbReference type="HAMAP" id="MF_00385">
    <property type="entry name" value="Ribosomal_bS16"/>
    <property type="match status" value="1"/>
</dbReference>
<evidence type="ECO:0000256" key="3">
    <source>
        <dbReference type="HAMAP-Rule" id="MF_00385"/>
    </source>
</evidence>
<dbReference type="SUPFAM" id="SSF54565">
    <property type="entry name" value="Ribosomal protein S16"/>
    <property type="match status" value="1"/>
</dbReference>
<evidence type="ECO:0000313" key="4">
    <source>
        <dbReference type="EMBL" id="RDB36893.1"/>
    </source>
</evidence>
<reference evidence="4" key="1">
    <citation type="submission" date="2018-04" db="EMBL/GenBank/DDBJ databases">
        <title>Draft genome sequence of the Candidatus Spirobacillus cienkowskii, a pathogen of freshwater Daphnia species, reconstructed from hemolymph metagenomic reads.</title>
        <authorList>
            <person name="Bresciani L."/>
            <person name="Lemos L.N."/>
            <person name="Wale N."/>
            <person name="Lin J.Y."/>
            <person name="Fernandes G.R."/>
            <person name="Duffy M.A."/>
            <person name="Rodrigues J.M."/>
        </authorList>
    </citation>
    <scope>NUCLEOTIDE SEQUENCE [LARGE SCALE GENOMIC DNA]</scope>
    <source>
        <strain evidence="4">Binning01</strain>
    </source>
</reference>
<name>A0A369KYT3_9BACT</name>
<keyword evidence="1 3" id="KW-0689">Ribosomal protein</keyword>
<evidence type="ECO:0000256" key="2">
    <source>
        <dbReference type="ARBA" id="ARBA00023274"/>
    </source>
</evidence>
<protein>
    <recommendedName>
        <fullName evidence="3">Small ribosomal subunit protein bS16</fullName>
    </recommendedName>
</protein>
<dbReference type="Gene3D" id="3.30.1320.10">
    <property type="match status" value="1"/>
</dbReference>
<dbReference type="Proteomes" id="UP000253934">
    <property type="component" value="Unassembled WGS sequence"/>
</dbReference>
<organism evidence="4 5">
    <name type="scientific">Spirobacillus cienkowskii</name>
    <dbReference type="NCBI Taxonomy" id="495820"/>
    <lineage>
        <taxon>Bacteria</taxon>
        <taxon>Pseudomonadati</taxon>
        <taxon>Bdellovibrionota</taxon>
        <taxon>Oligoflexia</taxon>
        <taxon>Silvanigrellales</taxon>
        <taxon>Spirobacillus</taxon>
    </lineage>
</organism>
<dbReference type="InterPro" id="IPR000307">
    <property type="entry name" value="Ribosomal_bS16"/>
</dbReference>
<dbReference type="PANTHER" id="PTHR12919">
    <property type="entry name" value="30S RIBOSOMAL PROTEIN S16"/>
    <property type="match status" value="1"/>
</dbReference>
<dbReference type="GO" id="GO:0003735">
    <property type="term" value="F:structural constituent of ribosome"/>
    <property type="evidence" value="ECO:0007669"/>
    <property type="project" value="InterPro"/>
</dbReference>